<dbReference type="InterPro" id="IPR056884">
    <property type="entry name" value="NPHP3-like_N"/>
</dbReference>
<keyword evidence="4 7" id="KW-0863">Zinc-finger</keyword>
<dbReference type="InterPro" id="IPR053137">
    <property type="entry name" value="NLR-like"/>
</dbReference>
<dbReference type="GO" id="GO:0008270">
    <property type="term" value="F:zinc ion binding"/>
    <property type="evidence" value="ECO:0007669"/>
    <property type="project" value="UniProtKB-KW"/>
</dbReference>
<dbReference type="SMART" id="SM00355">
    <property type="entry name" value="ZnF_C2H2"/>
    <property type="match status" value="4"/>
</dbReference>
<dbReference type="Gene3D" id="3.40.50.300">
    <property type="entry name" value="P-loop containing nucleotide triphosphate hydrolases"/>
    <property type="match status" value="1"/>
</dbReference>
<comment type="subcellular location">
    <subcellularLocation>
        <location evidence="1">Nucleus</location>
    </subcellularLocation>
</comment>
<dbReference type="SUPFAM" id="SSF57667">
    <property type="entry name" value="beta-beta-alpha zinc fingers"/>
    <property type="match status" value="1"/>
</dbReference>
<dbReference type="FunFam" id="3.30.160.60:FF:000358">
    <property type="entry name" value="zinc finger protein 24"/>
    <property type="match status" value="1"/>
</dbReference>
<sequence>MVGQGRPLSRKDFEIAIICALPLETNAVLYSLDEIWHDAPHHYGRAAGDMTNYAFGRSGGHAVVVVPLHRIGKVEASSAARSLKMSFTSVKLALLVGICGAVPRKSDGTEILLGDVIISEILVELDYGRLYPSGFRRRKDTILDVPGRPNEEILGLLHSLKTPLLLEEVHKGMIQHLRALLQHEKVRTSYPAASEDKLFESDYIHKHHSGCSECNMFEISGSVCDAALTASCDKLGCNESRLVPRSRLSATGANNTTPTHLIHFGSIGTADTVMKSAKHRDEYAESELVIAFEMEGAGLWDKFNCLIIKGVCDYADSHKNKIWQDYAAAVAASVAKEVVRLYVPHDGPSQPETPDCHFDLASSRDRPELQSFCPVDDSLLGDVLHRILRGFEERFDTDQVNSFRATNLGALKRELKRIQDAQEREGTLQNLRRIERFIRRIEQLGQVLDNILGTTEPINFIWGPVKALLRVARARSDLFEALLSAYEKIGFDLPEVGNHCDIFKYHVGLQRVLARLFADIMEFHENAMRLYSGRALQVVFSPLWKDFGQRFESILHRIRSHTTLLEDKTRAIYNNRTGKYDMDAQEIRDHLQQVEKEILDLNEREAKRHEIKFNEVRSWIAGPETETEHNNICRDRKHYPSSGDWILDNAKVKDWLSPDPDQSPSSILWINGRPGTGKSYLASVLIEACMKNPSWVTCYFYCNEKTDMKTTAIAILRGILLGLVCQHKELVPYCHTRLKSSLSPTLSDLSTANTLIETFCERIPRLYMIIDGLDECQEGLKDLLETFRNLIKRSERYSPGKLRVLLLSRPLPEIKNALPEAAIIALQPEHNKADIQKYCQRRTCELLKFDFSNDDLNDTVQRICTRADGIFLFAKLVMNNLAKQPSRGRFHAEIGAARLPQGLNQAFVMLHRFFASYAFLGRLVLTTSVNQPDMDLKLRDDVQELCGSLVQVLEGNRVELVHSTAKLFIAQQKDINLAAAERDLTLRCLRYLTLDIFKPDTSDSDLRRYALRGDFAFQDYAVASWFLHIRTLIEAKQAFLEGDVMSLEGNPFVQVVKVSQELENFVLFYDQSFPRSSVTAQSRKDCEFFQNYPFYDNLVRIWDHICSAQRGDLQARNDVSIPMLKETLARNRTLLENLSQDPSVDFCSLYDEYPFRCPKVMCFYFQEGFKSGDVRDKHVNYHTMPYHCPVENCSRYVLGFPSNSALGSHVRRYHPEECDLGESFIPLNPTQVANTPWTCPTCHKSFVRRNILTDHIRTHTGEKPFCCSECGKGFVRKSDMKRHEKIHEKWKR</sequence>
<feature type="domain" description="C2H2-type" evidence="8">
    <location>
        <begin position="1265"/>
        <end position="1292"/>
    </location>
</feature>
<dbReference type="InterPro" id="IPR027417">
    <property type="entry name" value="P-loop_NTPase"/>
</dbReference>
<dbReference type="Pfam" id="PF24883">
    <property type="entry name" value="NPHP3_N"/>
    <property type="match status" value="1"/>
</dbReference>
<dbReference type="STRING" id="1245748.A0A421DDZ3"/>
<dbReference type="InterPro" id="IPR056125">
    <property type="entry name" value="DUF7708"/>
</dbReference>
<evidence type="ECO:0000256" key="7">
    <source>
        <dbReference type="PROSITE-ProRule" id="PRU00042"/>
    </source>
</evidence>
<reference evidence="9 10" key="1">
    <citation type="submission" date="2018-08" db="EMBL/GenBank/DDBJ databases">
        <title>Draft genome sequences of two Aspergillus turcosus clinical strains isolated from bronchoalveolar lavage fluid: one azole-susceptible and the other azole-resistant.</title>
        <authorList>
            <person name="Parent-Michaud M."/>
            <person name="Dufresne P.J."/>
            <person name="Fournier E."/>
            <person name="Martineau C."/>
            <person name="Moreira S."/>
            <person name="Perkins V."/>
            <person name="De Repentigny L."/>
            <person name="Dufresne S.F."/>
        </authorList>
    </citation>
    <scope>NUCLEOTIDE SEQUENCE [LARGE SCALE GENOMIC DNA]</scope>
    <source>
        <strain evidence="9">HMR AF 1038</strain>
    </source>
</reference>
<evidence type="ECO:0000256" key="4">
    <source>
        <dbReference type="ARBA" id="ARBA00022771"/>
    </source>
</evidence>
<dbReference type="GO" id="GO:0005634">
    <property type="term" value="C:nucleus"/>
    <property type="evidence" value="ECO:0007669"/>
    <property type="project" value="UniProtKB-SubCell"/>
</dbReference>
<evidence type="ECO:0000256" key="1">
    <source>
        <dbReference type="ARBA" id="ARBA00004123"/>
    </source>
</evidence>
<evidence type="ECO:0000256" key="6">
    <source>
        <dbReference type="ARBA" id="ARBA00023242"/>
    </source>
</evidence>
<evidence type="ECO:0000256" key="5">
    <source>
        <dbReference type="ARBA" id="ARBA00022833"/>
    </source>
</evidence>
<dbReference type="PANTHER" id="PTHR46082">
    <property type="entry name" value="ATP/GTP-BINDING PROTEIN-RELATED"/>
    <property type="match status" value="1"/>
</dbReference>
<dbReference type="InterPro" id="IPR035994">
    <property type="entry name" value="Nucleoside_phosphorylase_sf"/>
</dbReference>
<name>A0A421DDZ3_9EURO</name>
<dbReference type="Gene3D" id="3.40.50.1580">
    <property type="entry name" value="Nucleoside phosphorylase domain"/>
    <property type="match status" value="1"/>
</dbReference>
<evidence type="ECO:0000313" key="9">
    <source>
        <dbReference type="EMBL" id="RLM00334.1"/>
    </source>
</evidence>
<dbReference type="OrthoDB" id="443402at2759"/>
<dbReference type="PROSITE" id="PS00028">
    <property type="entry name" value="ZINC_FINGER_C2H2_1"/>
    <property type="match status" value="2"/>
</dbReference>
<evidence type="ECO:0000313" key="10">
    <source>
        <dbReference type="Proteomes" id="UP000215289"/>
    </source>
</evidence>
<keyword evidence="5" id="KW-0862">Zinc</keyword>
<evidence type="ECO:0000256" key="2">
    <source>
        <dbReference type="ARBA" id="ARBA00022723"/>
    </source>
</evidence>
<organism evidence="9 10">
    <name type="scientific">Aspergillus turcosus</name>
    <dbReference type="NCBI Taxonomy" id="1245748"/>
    <lineage>
        <taxon>Eukaryota</taxon>
        <taxon>Fungi</taxon>
        <taxon>Dikarya</taxon>
        <taxon>Ascomycota</taxon>
        <taxon>Pezizomycotina</taxon>
        <taxon>Eurotiomycetes</taxon>
        <taxon>Eurotiomycetidae</taxon>
        <taxon>Eurotiales</taxon>
        <taxon>Aspergillaceae</taxon>
        <taxon>Aspergillus</taxon>
        <taxon>Aspergillus subgen. Fumigati</taxon>
    </lineage>
</organism>
<dbReference type="SUPFAM" id="SSF52540">
    <property type="entry name" value="P-loop containing nucleoside triphosphate hydrolases"/>
    <property type="match status" value="1"/>
</dbReference>
<comment type="caution">
    <text evidence="9">The sequence shown here is derived from an EMBL/GenBank/DDBJ whole genome shotgun (WGS) entry which is preliminary data.</text>
</comment>
<evidence type="ECO:0000256" key="3">
    <source>
        <dbReference type="ARBA" id="ARBA00022737"/>
    </source>
</evidence>
<proteinExistence type="predicted"/>
<dbReference type="GO" id="GO:0003824">
    <property type="term" value="F:catalytic activity"/>
    <property type="evidence" value="ECO:0007669"/>
    <property type="project" value="InterPro"/>
</dbReference>
<gene>
    <name evidence="9" type="ORF">CFD26_108105</name>
</gene>
<dbReference type="InterPro" id="IPR036236">
    <property type="entry name" value="Znf_C2H2_sf"/>
</dbReference>
<keyword evidence="3" id="KW-0677">Repeat</keyword>
<dbReference type="EMBL" id="NIDN02000017">
    <property type="protein sequence ID" value="RLM00334.1"/>
    <property type="molecule type" value="Genomic_DNA"/>
</dbReference>
<keyword evidence="10" id="KW-1185">Reference proteome</keyword>
<dbReference type="Gene3D" id="3.30.160.60">
    <property type="entry name" value="Classic Zinc Finger"/>
    <property type="match status" value="2"/>
</dbReference>
<dbReference type="Pfam" id="PF00096">
    <property type="entry name" value="zf-C2H2"/>
    <property type="match status" value="2"/>
</dbReference>
<dbReference type="GO" id="GO:0009116">
    <property type="term" value="P:nucleoside metabolic process"/>
    <property type="evidence" value="ECO:0007669"/>
    <property type="project" value="InterPro"/>
</dbReference>
<dbReference type="SUPFAM" id="SSF53167">
    <property type="entry name" value="Purine and uridine phosphorylases"/>
    <property type="match status" value="1"/>
</dbReference>
<dbReference type="InterPro" id="IPR000845">
    <property type="entry name" value="Nucleoside_phosphorylase_d"/>
</dbReference>
<accession>A0A421DDZ3</accession>
<dbReference type="InterPro" id="IPR013087">
    <property type="entry name" value="Znf_C2H2_type"/>
</dbReference>
<feature type="domain" description="C2H2-type" evidence="8">
    <location>
        <begin position="1237"/>
        <end position="1264"/>
    </location>
</feature>
<evidence type="ECO:0000259" key="8">
    <source>
        <dbReference type="PROSITE" id="PS50157"/>
    </source>
</evidence>
<dbReference type="FunFam" id="3.30.160.60:FF:000145">
    <property type="entry name" value="Zinc finger protein 574"/>
    <property type="match status" value="1"/>
</dbReference>
<dbReference type="Proteomes" id="UP000215289">
    <property type="component" value="Unassembled WGS sequence"/>
</dbReference>
<dbReference type="PANTHER" id="PTHR46082:SF6">
    <property type="entry name" value="AAA+ ATPASE DOMAIN-CONTAINING PROTEIN-RELATED"/>
    <property type="match status" value="1"/>
</dbReference>
<dbReference type="PROSITE" id="PS50157">
    <property type="entry name" value="ZINC_FINGER_C2H2_2"/>
    <property type="match status" value="2"/>
</dbReference>
<protein>
    <recommendedName>
        <fullName evidence="8">C2H2-type domain-containing protein</fullName>
    </recommendedName>
</protein>
<dbReference type="Pfam" id="PF24809">
    <property type="entry name" value="DUF7708"/>
    <property type="match status" value="1"/>
</dbReference>
<keyword evidence="6" id="KW-0539">Nucleus</keyword>
<dbReference type="Pfam" id="PF01048">
    <property type="entry name" value="PNP_UDP_1"/>
    <property type="match status" value="1"/>
</dbReference>
<keyword evidence="2" id="KW-0479">Metal-binding</keyword>